<dbReference type="Proteomes" id="UP000322699">
    <property type="component" value="Unassembled WGS sequence"/>
</dbReference>
<accession>A0A5B1CED3</accession>
<reference evidence="1 2" key="1">
    <citation type="submission" date="2019-08" db="EMBL/GenBank/DDBJ databases">
        <title>Deep-cultivation of Planctomycetes and their phenomic and genomic characterization uncovers novel biology.</title>
        <authorList>
            <person name="Wiegand S."/>
            <person name="Jogler M."/>
            <person name="Boedeker C."/>
            <person name="Pinto D."/>
            <person name="Vollmers J."/>
            <person name="Rivas-Marin E."/>
            <person name="Kohn T."/>
            <person name="Peeters S.H."/>
            <person name="Heuer A."/>
            <person name="Rast P."/>
            <person name="Oberbeckmann S."/>
            <person name="Bunk B."/>
            <person name="Jeske O."/>
            <person name="Meyerdierks A."/>
            <person name="Storesund J.E."/>
            <person name="Kallscheuer N."/>
            <person name="Luecker S."/>
            <person name="Lage O.M."/>
            <person name="Pohl T."/>
            <person name="Merkel B.J."/>
            <person name="Hornburger P."/>
            <person name="Mueller R.-W."/>
            <person name="Bruemmer F."/>
            <person name="Labrenz M."/>
            <person name="Spormann A.M."/>
            <person name="Op Den Camp H."/>
            <person name="Overmann J."/>
            <person name="Amann R."/>
            <person name="Jetten M.S.M."/>
            <person name="Mascher T."/>
            <person name="Medema M.H."/>
            <person name="Devos D.P."/>
            <person name="Kaster A.-K."/>
            <person name="Ovreas L."/>
            <person name="Rohde M."/>
            <person name="Galperin M.Y."/>
            <person name="Jogler C."/>
        </authorList>
    </citation>
    <scope>NUCLEOTIDE SEQUENCE [LARGE SCALE GENOMIC DNA]</scope>
    <source>
        <strain evidence="1 2">LF1</strain>
    </source>
</reference>
<dbReference type="AlphaFoldDB" id="A0A5B1CED3"/>
<evidence type="ECO:0000313" key="1">
    <source>
        <dbReference type="EMBL" id="KAA1258572.1"/>
    </source>
</evidence>
<comment type="caution">
    <text evidence="1">The sequence shown here is derived from an EMBL/GenBank/DDBJ whole genome shotgun (WGS) entry which is preliminary data.</text>
</comment>
<protein>
    <submittedName>
        <fullName evidence="1">Uncharacterized protein</fullName>
    </submittedName>
</protein>
<organism evidence="1 2">
    <name type="scientific">Rubripirellula obstinata</name>
    <dbReference type="NCBI Taxonomy" id="406547"/>
    <lineage>
        <taxon>Bacteria</taxon>
        <taxon>Pseudomonadati</taxon>
        <taxon>Planctomycetota</taxon>
        <taxon>Planctomycetia</taxon>
        <taxon>Pirellulales</taxon>
        <taxon>Pirellulaceae</taxon>
        <taxon>Rubripirellula</taxon>
    </lineage>
</organism>
<name>A0A5B1CED3_9BACT</name>
<gene>
    <name evidence="1" type="ORF">LF1_10930</name>
</gene>
<dbReference type="EMBL" id="VRLW01000001">
    <property type="protein sequence ID" value="KAA1258572.1"/>
    <property type="molecule type" value="Genomic_DNA"/>
</dbReference>
<dbReference type="InterPro" id="IPR027417">
    <property type="entry name" value="P-loop_NTPase"/>
</dbReference>
<sequence length="218" mass="24406">MPPTPPLLAPTQQNAIALIEDFVRSGKPSTVLLSPRGCGTTTLFQALVQYQGFGDHPIEFIYRTVRTQRSAQSSLPCALDRLTHRIVFLLDRATPPEETRTLALQTDRIQWIQANAPSRFATSTHSSKPLQLPPLSQEQIRRFIEMQNFTTAGRLVRFSNKTINNFATQSGGRLRDLIPLIRSHLASNSSHKKRTKSPITIASFATHRQSNHPYPKAA</sequence>
<dbReference type="SUPFAM" id="SSF52540">
    <property type="entry name" value="P-loop containing nucleoside triphosphate hydrolases"/>
    <property type="match status" value="1"/>
</dbReference>
<evidence type="ECO:0000313" key="2">
    <source>
        <dbReference type="Proteomes" id="UP000322699"/>
    </source>
</evidence>
<keyword evidence="2" id="KW-1185">Reference proteome</keyword>
<proteinExistence type="predicted"/>